<evidence type="ECO:0000256" key="4">
    <source>
        <dbReference type="PROSITE-ProRule" id="PRU00176"/>
    </source>
</evidence>
<dbReference type="PANTHER" id="PTHR15592">
    <property type="entry name" value="MATRIN 3/NUCLEAR PROTEIN 220-RELATED"/>
    <property type="match status" value="1"/>
</dbReference>
<dbReference type="CDD" id="cd12424">
    <property type="entry name" value="RRM3_hnRNPL_like"/>
    <property type="match status" value="1"/>
</dbReference>
<evidence type="ECO:0000313" key="7">
    <source>
        <dbReference type="EMBL" id="THD21369.1"/>
    </source>
</evidence>
<keyword evidence="7" id="KW-0687">Ribonucleoprotein</keyword>
<feature type="domain" description="RRM" evidence="6">
    <location>
        <begin position="315"/>
        <end position="389"/>
    </location>
</feature>
<dbReference type="CDD" id="cd12694">
    <property type="entry name" value="RRM2_hnRNPL_like"/>
    <property type="match status" value="1"/>
</dbReference>
<dbReference type="AlphaFoldDB" id="A0A4E0R0J6"/>
<keyword evidence="1" id="KW-0597">Phosphoprotein</keyword>
<dbReference type="SMART" id="SM00360">
    <property type="entry name" value="RRM"/>
    <property type="match status" value="3"/>
</dbReference>
<keyword evidence="8" id="KW-1185">Reference proteome</keyword>
<dbReference type="Pfam" id="PF11835">
    <property type="entry name" value="RRM_8"/>
    <property type="match status" value="1"/>
</dbReference>
<dbReference type="InterPro" id="IPR055204">
    <property type="entry name" value="HNRNPL_RRM"/>
</dbReference>
<dbReference type="GO" id="GO:0003723">
    <property type="term" value="F:RNA binding"/>
    <property type="evidence" value="ECO:0007669"/>
    <property type="project" value="UniProtKB-UniRule"/>
</dbReference>
<dbReference type="SUPFAM" id="SSF54928">
    <property type="entry name" value="RNA-binding domain, RBD"/>
    <property type="match status" value="2"/>
</dbReference>
<reference evidence="7" key="1">
    <citation type="submission" date="2019-03" db="EMBL/GenBank/DDBJ databases">
        <title>Improved annotation for the trematode Fasciola hepatica.</title>
        <authorList>
            <person name="Choi Y.-J."/>
            <person name="Martin J."/>
            <person name="Mitreva M."/>
        </authorList>
    </citation>
    <scope>NUCLEOTIDE SEQUENCE [LARGE SCALE GENOMIC DNA]</scope>
</reference>
<dbReference type="Pfam" id="PF13893">
    <property type="entry name" value="RRM_5"/>
    <property type="match status" value="1"/>
</dbReference>
<dbReference type="FunFam" id="3.30.70.330:FF:000072">
    <property type="entry name" value="heterogeneous nuclear ribonucleoprotein L isoform X1"/>
    <property type="match status" value="1"/>
</dbReference>
<dbReference type="NCBIfam" id="TIGR01649">
    <property type="entry name" value="hnRNP-L_PTB"/>
    <property type="match status" value="1"/>
</dbReference>
<evidence type="ECO:0000256" key="1">
    <source>
        <dbReference type="ARBA" id="ARBA00022553"/>
    </source>
</evidence>
<feature type="compositionally biased region" description="Polar residues" evidence="5">
    <location>
        <begin position="534"/>
        <end position="545"/>
    </location>
</feature>
<dbReference type="Pfam" id="PF22976">
    <property type="entry name" value="RRM_10"/>
    <property type="match status" value="1"/>
</dbReference>
<feature type="domain" description="RRM" evidence="6">
    <location>
        <begin position="32"/>
        <end position="106"/>
    </location>
</feature>
<comment type="caution">
    <text evidence="7">The sequence shown here is derived from an EMBL/GenBank/DDBJ whole genome shotgun (WGS) entry which is preliminary data.</text>
</comment>
<evidence type="ECO:0000259" key="6">
    <source>
        <dbReference type="PROSITE" id="PS50102"/>
    </source>
</evidence>
<feature type="region of interest" description="Disordered" evidence="5">
    <location>
        <begin position="521"/>
        <end position="553"/>
    </location>
</feature>
<accession>A0A4E0R0J6</accession>
<dbReference type="Proteomes" id="UP000230066">
    <property type="component" value="Unassembled WGS sequence"/>
</dbReference>
<evidence type="ECO:0000313" key="8">
    <source>
        <dbReference type="Proteomes" id="UP000230066"/>
    </source>
</evidence>
<feature type="domain" description="RRM" evidence="6">
    <location>
        <begin position="132"/>
        <end position="207"/>
    </location>
</feature>
<name>A0A4E0R0J6_FASHE</name>
<evidence type="ECO:0000256" key="5">
    <source>
        <dbReference type="SAM" id="MobiDB-lite"/>
    </source>
</evidence>
<evidence type="ECO:0000256" key="2">
    <source>
        <dbReference type="ARBA" id="ARBA00022737"/>
    </source>
</evidence>
<feature type="compositionally biased region" description="Polar residues" evidence="5">
    <location>
        <begin position="1"/>
        <end position="10"/>
    </location>
</feature>
<feature type="region of interest" description="Disordered" evidence="5">
    <location>
        <begin position="1"/>
        <end position="24"/>
    </location>
</feature>
<dbReference type="GO" id="GO:0006397">
    <property type="term" value="P:mRNA processing"/>
    <property type="evidence" value="ECO:0007669"/>
    <property type="project" value="InterPro"/>
</dbReference>
<dbReference type="GO" id="GO:1990904">
    <property type="term" value="C:ribonucleoprotein complex"/>
    <property type="evidence" value="ECO:0007669"/>
    <property type="project" value="UniProtKB-KW"/>
</dbReference>
<evidence type="ECO:0000256" key="3">
    <source>
        <dbReference type="ARBA" id="ARBA00022884"/>
    </source>
</evidence>
<feature type="region of interest" description="Disordered" evidence="5">
    <location>
        <begin position="216"/>
        <end position="246"/>
    </location>
</feature>
<sequence>MLVTFQNENNYPMAMNRKRNRPDDWGDLEPSPVIHVSELPEHTLEIDLLSVFEQYGSVRDLTMIPQRGQALIEYVDLSSAEKVVRKGSEGAVVVANHRVKVNFSTSKRIIQRPAGGDTDREYTDGPMESRVLLLTVYNAQYPITVDVIHQITSRHGRVLRIVIFRKTHVQAMVEFKSTEDARTAKRHLNGADIYSGCCTLKVEFARPTRLTVSRNDQDTWDFENPNLPDSRRPREGDNRPNASLLGRFDRGHRFENGRPQNGEAFAYPDGFPRQGSVPIGGLNGAIFDQLAIAMHPSFAGAATTEGYGQGRAPTPCVMVYNMDVGQMNCDRLFNLLCLYGNVIRIKFLRTIAGSAMAQMGDTASVDRAIRNLSGVSFLGNQLLIRPSKQMVIVDVPKPFELPDGTPSFRNYTGCRENRYTTAEKASKNRIYPPANTLHYWNCPPNFSTKSLRDIFVECGAEAPARIAAFPSTSERSSSGLVEWNTTADAVAALSFANHYSIPYPEGRFPFILKLSFSNTPAQERGHATAPPRRSGTQNSKKSISATGDDEEYR</sequence>
<dbReference type="EMBL" id="JXXN02003602">
    <property type="protein sequence ID" value="THD21369.1"/>
    <property type="molecule type" value="Genomic_DNA"/>
</dbReference>
<dbReference type="InterPro" id="IPR006536">
    <property type="entry name" value="HnRNP-L/PTB"/>
</dbReference>
<dbReference type="Gene3D" id="3.30.70.330">
    <property type="match status" value="4"/>
</dbReference>
<dbReference type="InterPro" id="IPR000504">
    <property type="entry name" value="RRM_dom"/>
</dbReference>
<gene>
    <name evidence="7" type="ORF">D915_007804</name>
</gene>
<dbReference type="GO" id="GO:0005634">
    <property type="term" value="C:nucleus"/>
    <property type="evidence" value="ECO:0007669"/>
    <property type="project" value="InterPro"/>
</dbReference>
<keyword evidence="2" id="KW-0677">Repeat</keyword>
<proteinExistence type="predicted"/>
<organism evidence="7 8">
    <name type="scientific">Fasciola hepatica</name>
    <name type="common">Liver fluke</name>
    <dbReference type="NCBI Taxonomy" id="6192"/>
    <lineage>
        <taxon>Eukaryota</taxon>
        <taxon>Metazoa</taxon>
        <taxon>Spiralia</taxon>
        <taxon>Lophotrochozoa</taxon>
        <taxon>Platyhelminthes</taxon>
        <taxon>Trematoda</taxon>
        <taxon>Digenea</taxon>
        <taxon>Plagiorchiida</taxon>
        <taxon>Echinostomata</taxon>
        <taxon>Echinostomatoidea</taxon>
        <taxon>Fasciolidae</taxon>
        <taxon>Fasciola</taxon>
    </lineage>
</organism>
<keyword evidence="3 4" id="KW-0694">RNA-binding</keyword>
<feature type="compositionally biased region" description="Basic and acidic residues" evidence="5">
    <location>
        <begin position="229"/>
        <end position="238"/>
    </location>
</feature>
<dbReference type="InterPro" id="IPR012677">
    <property type="entry name" value="Nucleotide-bd_a/b_plait_sf"/>
</dbReference>
<dbReference type="CDD" id="cd12427">
    <property type="entry name" value="RRM4_hnRNPL_like"/>
    <property type="match status" value="1"/>
</dbReference>
<dbReference type="PROSITE" id="PS50102">
    <property type="entry name" value="RRM"/>
    <property type="match status" value="3"/>
</dbReference>
<dbReference type="InterPro" id="IPR021790">
    <property type="entry name" value="PTBP1-like_RRM2"/>
</dbReference>
<dbReference type="InterPro" id="IPR035979">
    <property type="entry name" value="RBD_domain_sf"/>
</dbReference>
<dbReference type="Pfam" id="PF00076">
    <property type="entry name" value="RRM_1"/>
    <property type="match status" value="1"/>
</dbReference>
<protein>
    <submittedName>
        <fullName evidence="7">Heterogeneous nuclear ribonucleoprotein L</fullName>
    </submittedName>
</protein>